<evidence type="ECO:0000313" key="2">
    <source>
        <dbReference type="Proteomes" id="UP001443914"/>
    </source>
</evidence>
<dbReference type="PANTHER" id="PTHR35317">
    <property type="entry name" value="OS04G0629600 PROTEIN"/>
    <property type="match status" value="1"/>
</dbReference>
<proteinExistence type="predicted"/>
<protein>
    <recommendedName>
        <fullName evidence="3">DUF4219 domain-containing protein</fullName>
    </recommendedName>
</protein>
<gene>
    <name evidence="1" type="ORF">RND81_02G192600</name>
</gene>
<comment type="caution">
    <text evidence="1">The sequence shown here is derived from an EMBL/GenBank/DDBJ whole genome shotgun (WGS) entry which is preliminary data.</text>
</comment>
<dbReference type="PANTHER" id="PTHR35317:SF27">
    <property type="entry name" value="RETROVIRUS-RELATED POL POLYPROTEIN FROM TRANSPOSON TNT 1-94"/>
    <property type="match status" value="1"/>
</dbReference>
<sequence length="99" mass="11566">MASNNLSLPYHILKRDNYQSWSIKMKSHLKAYKLWEVIETDYAHIPLPQNTTLLQIKKYDENRAKTPKALSCIHSAVSEEVFLVIMSCKSPKEAWEMLK</sequence>
<name>A0AAW1MY71_SAPOF</name>
<dbReference type="Proteomes" id="UP001443914">
    <property type="component" value="Unassembled WGS sequence"/>
</dbReference>
<evidence type="ECO:0000313" key="1">
    <source>
        <dbReference type="EMBL" id="KAK9750384.1"/>
    </source>
</evidence>
<evidence type="ECO:0008006" key="3">
    <source>
        <dbReference type="Google" id="ProtNLM"/>
    </source>
</evidence>
<keyword evidence="2" id="KW-1185">Reference proteome</keyword>
<dbReference type="Pfam" id="PF14223">
    <property type="entry name" value="Retrotran_gag_2"/>
    <property type="match status" value="1"/>
</dbReference>
<organism evidence="1 2">
    <name type="scientific">Saponaria officinalis</name>
    <name type="common">Common soapwort</name>
    <name type="synonym">Lychnis saponaria</name>
    <dbReference type="NCBI Taxonomy" id="3572"/>
    <lineage>
        <taxon>Eukaryota</taxon>
        <taxon>Viridiplantae</taxon>
        <taxon>Streptophyta</taxon>
        <taxon>Embryophyta</taxon>
        <taxon>Tracheophyta</taxon>
        <taxon>Spermatophyta</taxon>
        <taxon>Magnoliopsida</taxon>
        <taxon>eudicotyledons</taxon>
        <taxon>Gunneridae</taxon>
        <taxon>Pentapetalae</taxon>
        <taxon>Caryophyllales</taxon>
        <taxon>Caryophyllaceae</taxon>
        <taxon>Caryophylleae</taxon>
        <taxon>Saponaria</taxon>
    </lineage>
</organism>
<dbReference type="AlphaFoldDB" id="A0AAW1MY71"/>
<dbReference type="EMBL" id="JBDFQZ010000002">
    <property type="protein sequence ID" value="KAK9750384.1"/>
    <property type="molecule type" value="Genomic_DNA"/>
</dbReference>
<reference evidence="1" key="1">
    <citation type="submission" date="2024-03" db="EMBL/GenBank/DDBJ databases">
        <title>WGS assembly of Saponaria officinalis var. Norfolk2.</title>
        <authorList>
            <person name="Jenkins J."/>
            <person name="Shu S."/>
            <person name="Grimwood J."/>
            <person name="Barry K."/>
            <person name="Goodstein D."/>
            <person name="Schmutz J."/>
            <person name="Leebens-Mack J."/>
            <person name="Osbourn A."/>
        </authorList>
    </citation>
    <scope>NUCLEOTIDE SEQUENCE [LARGE SCALE GENOMIC DNA]</scope>
    <source>
        <strain evidence="1">JIC</strain>
    </source>
</reference>
<accession>A0AAW1MY71</accession>